<organism evidence="2 3">
    <name type="scientific">Chitinimonas prasina</name>
    <dbReference type="NCBI Taxonomy" id="1434937"/>
    <lineage>
        <taxon>Bacteria</taxon>
        <taxon>Pseudomonadati</taxon>
        <taxon>Pseudomonadota</taxon>
        <taxon>Betaproteobacteria</taxon>
        <taxon>Neisseriales</taxon>
        <taxon>Chitinibacteraceae</taxon>
        <taxon>Chitinimonas</taxon>
    </lineage>
</organism>
<protein>
    <recommendedName>
        <fullName evidence="4">Type II secretion system protein GspC N-terminal domain-containing protein</fullName>
    </recommendedName>
</protein>
<evidence type="ECO:0000313" key="2">
    <source>
        <dbReference type="EMBL" id="GLR11937.1"/>
    </source>
</evidence>
<feature type="region of interest" description="Disordered" evidence="1">
    <location>
        <begin position="190"/>
        <end position="248"/>
    </location>
</feature>
<evidence type="ECO:0000256" key="1">
    <source>
        <dbReference type="SAM" id="MobiDB-lite"/>
    </source>
</evidence>
<feature type="region of interest" description="Disordered" evidence="1">
    <location>
        <begin position="10"/>
        <end position="62"/>
    </location>
</feature>
<dbReference type="RefSeq" id="WP_284195080.1">
    <property type="nucleotide sequence ID" value="NZ_BSOG01000001.1"/>
</dbReference>
<feature type="compositionally biased region" description="Polar residues" evidence="1">
    <location>
        <begin position="206"/>
        <end position="216"/>
    </location>
</feature>
<proteinExistence type="predicted"/>
<accession>A0ABQ5YEC7</accession>
<dbReference type="Proteomes" id="UP001156706">
    <property type="component" value="Unassembled WGS sequence"/>
</dbReference>
<evidence type="ECO:0008006" key="4">
    <source>
        <dbReference type="Google" id="ProtNLM"/>
    </source>
</evidence>
<evidence type="ECO:0000313" key="3">
    <source>
        <dbReference type="Proteomes" id="UP001156706"/>
    </source>
</evidence>
<feature type="compositionally biased region" description="Low complexity" evidence="1">
    <location>
        <begin position="235"/>
        <end position="248"/>
    </location>
</feature>
<reference evidence="3" key="1">
    <citation type="journal article" date="2019" name="Int. J. Syst. Evol. Microbiol.">
        <title>The Global Catalogue of Microorganisms (GCM) 10K type strain sequencing project: providing services to taxonomists for standard genome sequencing and annotation.</title>
        <authorList>
            <consortium name="The Broad Institute Genomics Platform"/>
            <consortium name="The Broad Institute Genome Sequencing Center for Infectious Disease"/>
            <person name="Wu L."/>
            <person name="Ma J."/>
        </authorList>
    </citation>
    <scope>NUCLEOTIDE SEQUENCE [LARGE SCALE GENOMIC DNA]</scope>
    <source>
        <strain evidence="3">NBRC 110044</strain>
    </source>
</reference>
<feature type="compositionally biased region" description="Pro residues" evidence="1">
    <location>
        <begin position="49"/>
        <end position="58"/>
    </location>
</feature>
<name>A0ABQ5YEC7_9NEIS</name>
<dbReference type="EMBL" id="BSOG01000001">
    <property type="protein sequence ID" value="GLR11937.1"/>
    <property type="molecule type" value="Genomic_DNA"/>
</dbReference>
<gene>
    <name evidence="2" type="ORF">GCM10007907_07270</name>
</gene>
<comment type="caution">
    <text evidence="2">The sequence shown here is derived from an EMBL/GenBank/DDBJ whole genome shotgun (WGS) entry which is preliminary data.</text>
</comment>
<keyword evidence="3" id="KW-1185">Reference proteome</keyword>
<sequence length="248" mass="25713">MMIALLFAGSLAQTTPPAPPAQAKPAKPSLERIVTSNPFDPKRQSWQAPAPPPPPPPALTESEVRVRGIILAGSTRKALLEVLSPKLQAPPQAGKPARPLRLVGVGDNLGEYRISQINASEVVLDAGSGTTTLPYQIVKGRPAVGTALPPPDQVAIVLAAPVPTIVNDNGEASPAVAAEVQALPAPVIAAPPVQEPPASNPAAPQPGQQPETNQPATPAPTGMTLLEAIQLARRNQQNQQNQQNNPPK</sequence>